<protein>
    <submittedName>
        <fullName evidence="2">Uncharacterized protein</fullName>
    </submittedName>
</protein>
<reference evidence="2" key="1">
    <citation type="journal article" date="2020" name="G3 (Bethesda)">
        <title>High-Quality Assemblies for Three Invasive Social Wasps from the &lt;i&gt;Vespula&lt;/i&gt; Genus.</title>
        <authorList>
            <person name="Harrop T.W.R."/>
            <person name="Guhlin J."/>
            <person name="McLaughlin G.M."/>
            <person name="Permina E."/>
            <person name="Stockwell P."/>
            <person name="Gilligan J."/>
            <person name="Le Lec M.F."/>
            <person name="Gruber M.A.M."/>
            <person name="Quinn O."/>
            <person name="Lovegrove M."/>
            <person name="Duncan E.J."/>
            <person name="Remnant E.J."/>
            <person name="Van Eeckhoven J."/>
            <person name="Graham B."/>
            <person name="Knapp R.A."/>
            <person name="Langford K.W."/>
            <person name="Kronenberg Z."/>
            <person name="Press M.O."/>
            <person name="Eacker S.M."/>
            <person name="Wilson-Rankin E.E."/>
            <person name="Purcell J."/>
            <person name="Lester P.J."/>
            <person name="Dearden P.K."/>
        </authorList>
    </citation>
    <scope>NUCLEOTIDE SEQUENCE</scope>
    <source>
        <strain evidence="2">Linc-1</strain>
    </source>
</reference>
<accession>A0A834NMS3</accession>
<organism evidence="2 3">
    <name type="scientific">Vespula germanica</name>
    <name type="common">German yellow jacket</name>
    <name type="synonym">Paravespula germanica</name>
    <dbReference type="NCBI Taxonomy" id="30212"/>
    <lineage>
        <taxon>Eukaryota</taxon>
        <taxon>Metazoa</taxon>
        <taxon>Ecdysozoa</taxon>
        <taxon>Arthropoda</taxon>
        <taxon>Hexapoda</taxon>
        <taxon>Insecta</taxon>
        <taxon>Pterygota</taxon>
        <taxon>Neoptera</taxon>
        <taxon>Endopterygota</taxon>
        <taxon>Hymenoptera</taxon>
        <taxon>Apocrita</taxon>
        <taxon>Aculeata</taxon>
        <taxon>Vespoidea</taxon>
        <taxon>Vespidae</taxon>
        <taxon>Vespinae</taxon>
        <taxon>Vespula</taxon>
    </lineage>
</organism>
<evidence type="ECO:0000256" key="1">
    <source>
        <dbReference type="SAM" id="MobiDB-lite"/>
    </source>
</evidence>
<dbReference type="Proteomes" id="UP000617340">
    <property type="component" value="Unassembled WGS sequence"/>
</dbReference>
<evidence type="ECO:0000313" key="3">
    <source>
        <dbReference type="Proteomes" id="UP000617340"/>
    </source>
</evidence>
<name>A0A834NMS3_VESGE</name>
<proteinExistence type="predicted"/>
<comment type="caution">
    <text evidence="2">The sequence shown here is derived from an EMBL/GenBank/DDBJ whole genome shotgun (WGS) entry which is preliminary data.</text>
</comment>
<dbReference type="AlphaFoldDB" id="A0A834NMS3"/>
<evidence type="ECO:0000313" key="2">
    <source>
        <dbReference type="EMBL" id="KAF7414182.1"/>
    </source>
</evidence>
<gene>
    <name evidence="2" type="ORF">HZH68_002671</name>
</gene>
<dbReference type="EMBL" id="JACSDZ010000002">
    <property type="protein sequence ID" value="KAF7414182.1"/>
    <property type="molecule type" value="Genomic_DNA"/>
</dbReference>
<keyword evidence="3" id="KW-1185">Reference proteome</keyword>
<sequence>MSMLDVTDIAISFSVSIPFPKHRGLVQKHIHGRPSRHGWGGNRYSRLPACLPTLRRTLNVSPLTETPPPTSPTSAYALHRPMDKGEEEKVRRKKIRENDATSLCFLRRSSRLSQAHPPLRRTALRAMAENIDQLFRRAQRHGNANLSRQPDRHF</sequence>
<feature type="region of interest" description="Disordered" evidence="1">
    <location>
        <begin position="60"/>
        <end position="93"/>
    </location>
</feature>
<feature type="compositionally biased region" description="Basic and acidic residues" evidence="1">
    <location>
        <begin position="80"/>
        <end position="90"/>
    </location>
</feature>